<comment type="function">
    <text evidence="1 11">Catalyzes the transfer of a methyl group from 5-methyltetrahydrofolate to homocysteine resulting in methionine formation.</text>
</comment>
<feature type="binding site" evidence="11 12">
    <location>
        <position position="568"/>
    </location>
    <ligand>
        <name>5-methyltetrahydropteroyltri-L-glutamate</name>
        <dbReference type="ChEBI" id="CHEBI:58207"/>
    </ligand>
</feature>
<feature type="binding site" evidence="11 12">
    <location>
        <position position="606"/>
    </location>
    <ligand>
        <name>L-homocysteine</name>
        <dbReference type="ChEBI" id="CHEBI:58199"/>
    </ligand>
</feature>
<evidence type="ECO:0000259" key="15">
    <source>
        <dbReference type="Pfam" id="PF01717"/>
    </source>
</evidence>
<evidence type="ECO:0000313" key="17">
    <source>
        <dbReference type="EMBL" id="AHL76444.1"/>
    </source>
</evidence>
<feature type="binding site" evidence="13">
    <location>
        <position position="733"/>
    </location>
    <ligand>
        <name>Zn(2+)</name>
        <dbReference type="ChEBI" id="CHEBI:29105"/>
        <label>1</label>
        <note>catalytic</note>
    </ligand>
</feature>
<feature type="domain" description="Cobalamin-independent methionine synthase MetE C-terminal/archaeal" evidence="15">
    <location>
        <begin position="433"/>
        <end position="755"/>
    </location>
</feature>
<dbReference type="Pfam" id="PF01717">
    <property type="entry name" value="Meth_synt_2"/>
    <property type="match status" value="1"/>
</dbReference>
<feature type="binding site" evidence="13">
    <location>
        <position position="672"/>
    </location>
    <ligand>
        <name>Zn(2+)</name>
        <dbReference type="ChEBI" id="CHEBI:29105"/>
        <label>1</label>
        <note>catalytic</note>
    </ligand>
</feature>
<dbReference type="InterPro" id="IPR013215">
    <property type="entry name" value="Cbl-indep_Met_Synth_N"/>
</dbReference>
<dbReference type="RefSeq" id="WP_025242643.1">
    <property type="nucleotide sequence ID" value="NZ_CP007441.1"/>
</dbReference>
<dbReference type="PIRSF" id="PIRSF000382">
    <property type="entry name" value="MeTrfase_B12_ind"/>
    <property type="match status" value="1"/>
</dbReference>
<comment type="pathway">
    <text evidence="2 11">Amino-acid biosynthesis; L-methionine biosynthesis via de novo pathway; L-methionine from L-homocysteine (MetE route): step 1/1.</text>
</comment>
<dbReference type="PANTHER" id="PTHR30519">
    <property type="entry name" value="5-METHYLTETRAHYDROPTEROYLTRIGLUTAMATE--HOMOCYSTEINE METHYLTRANSFERASE"/>
    <property type="match status" value="1"/>
</dbReference>
<dbReference type="Gene3D" id="3.20.20.210">
    <property type="match status" value="2"/>
</dbReference>
<feature type="binding site" evidence="11 12">
    <location>
        <position position="491"/>
    </location>
    <ligand>
        <name>L-methionine</name>
        <dbReference type="ChEBI" id="CHEBI:57844"/>
    </ligand>
</feature>
<feature type="domain" description="Cobalamin-independent methionine synthase MetE N-terminal" evidence="16">
    <location>
        <begin position="4"/>
        <end position="315"/>
    </location>
</feature>
<feature type="binding site" evidence="11">
    <location>
        <position position="648"/>
    </location>
    <ligand>
        <name>Zn(2+)</name>
        <dbReference type="ChEBI" id="CHEBI:29105"/>
        <note>catalytic</note>
    </ligand>
</feature>
<evidence type="ECO:0000256" key="6">
    <source>
        <dbReference type="ARBA" id="ARBA00022679"/>
    </source>
</evidence>
<dbReference type="PATRIC" id="fig|316.77.peg.3122"/>
<proteinExistence type="inferred from homology"/>
<reference evidence="17 18" key="2">
    <citation type="submission" date="2014-03" db="EMBL/GenBank/DDBJ databases">
        <authorList>
            <person name="Baltrus D."/>
            <person name="Dougherty K."/>
        </authorList>
    </citation>
    <scope>NUCLEOTIDE SEQUENCE</scope>
    <source>
        <strain evidence="17 18">28a24</strain>
    </source>
</reference>
<evidence type="ECO:0000256" key="10">
    <source>
        <dbReference type="ARBA" id="ARBA00023167"/>
    </source>
</evidence>
<dbReference type="NCBIfam" id="NF003556">
    <property type="entry name" value="PRK05222.1"/>
    <property type="match status" value="1"/>
</dbReference>
<evidence type="ECO:0000256" key="14">
    <source>
        <dbReference type="PIRSR" id="PIRSR000382-3"/>
    </source>
</evidence>
<name>W8R1G0_STUST</name>
<dbReference type="CDD" id="cd03311">
    <property type="entry name" value="CIMS_C_terminal_like"/>
    <property type="match status" value="1"/>
</dbReference>
<comment type="similarity">
    <text evidence="3 11">Belongs to the vitamin-B12 independent methionine synthase family.</text>
</comment>
<reference evidence="18" key="1">
    <citation type="journal article" date="2014" name="Genome Announc.">
        <title>Complete Genome Sequence of the Highly Transformable Pseudomonas stutzeri Strain 28a24.</title>
        <authorList>
            <person name="Smith B.A."/>
            <person name="Dougherty K.M."/>
            <person name="Baltrus D.A."/>
        </authorList>
    </citation>
    <scope>NUCLEOTIDE SEQUENCE [LARGE SCALE GENOMIC DNA]</scope>
    <source>
        <strain evidence="18">28a24</strain>
    </source>
</reference>
<feature type="binding site" evidence="11 12">
    <location>
        <begin position="438"/>
        <end position="440"/>
    </location>
    <ligand>
        <name>L-homocysteine</name>
        <dbReference type="ChEBI" id="CHEBI:58199"/>
    </ligand>
</feature>
<dbReference type="InterPro" id="IPR038071">
    <property type="entry name" value="UROD/MetE-like_sf"/>
</dbReference>
<evidence type="ECO:0000256" key="8">
    <source>
        <dbReference type="ARBA" id="ARBA00022737"/>
    </source>
</evidence>
<evidence type="ECO:0000256" key="9">
    <source>
        <dbReference type="ARBA" id="ARBA00022833"/>
    </source>
</evidence>
<sequence>MAVAHSLGFPRIGADRELKKALEAYWKGDLSQDELRRVGRELRAVHWQLQADAGIELLPVGDFAWYDQVLTHSLMFGVVPERFRPAEGTPTLETLFAMARGVSRNCCGSGQAQEMTKWFDTNYHYLVPEFTADQSFSLCWKQLFEEVEEAKALGYAVKPVLIGPLTYLWQGKAKGDAFDKLELLERLLPVYGEVLERLAAQGVEWVQIDEPILVLDLPQDWKNAFERAYHLLQRAPLKKLVTTYFGGLEDNLGLAAALPVDGLHIDLVRAPEQYPVILDRLPSYKILSLGLVNGRNVWRCDLDKALTVLRHASERLGDRLWVAPSCSLLHTPVDLAREDQLDAELRDWLAFAVQKCAEVAVLARALDTPEDAQVLATLQHSRAVQVSRAQSPRIHKAEVQARLAAIKPRDSQRQSPFAERIEQQRARLDLPAFPTTTIGSFPQTPAIRLARQAFKQGKLALAEYTEAMQAEIRHAVAVQEQLGLDVLVHGEAERNDMVEYFAEQLDGYAFTRFGWVQSYGSRCVKPAVIYGDLSRPAAMTVEWIRYAQEQTGKVMKGMLTGPVTMLMWSFTREDLTREQQARQLALAIRDEVCDLEVAGIKIVQIDEAAFREGLPLRRAQWQGYLDWAVEAFRLCASGVRDETQIHTHMCYSEFNDVIESIAAMDADVITIETSRSQMELLEAFRAFDYPNDIGPGVYDIHSPRVPETEEMVQLLEKASERIPAERLWVNPDCGLKTRGWPETEAALVNMVVAARQLRATQRVKVA</sequence>
<evidence type="ECO:0000313" key="18">
    <source>
        <dbReference type="Proteomes" id="UP000019522"/>
    </source>
</evidence>
<evidence type="ECO:0000256" key="11">
    <source>
        <dbReference type="HAMAP-Rule" id="MF_00172"/>
    </source>
</evidence>
<dbReference type="FunFam" id="3.20.20.210:FF:000003">
    <property type="entry name" value="5-methyltetrahydropteroyltriglutamate--homocysteine methyltransferase"/>
    <property type="match status" value="1"/>
</dbReference>
<evidence type="ECO:0000256" key="5">
    <source>
        <dbReference type="ARBA" id="ARBA00022605"/>
    </source>
</evidence>
<keyword evidence="5 11" id="KW-0028">Amino-acid biosynthesis</keyword>
<evidence type="ECO:0000256" key="2">
    <source>
        <dbReference type="ARBA" id="ARBA00004681"/>
    </source>
</evidence>
<dbReference type="Proteomes" id="UP000019522">
    <property type="component" value="Chromosome"/>
</dbReference>
<feature type="active site" description="Proton donor" evidence="11 14">
    <location>
        <position position="701"/>
    </location>
</feature>
<feature type="binding site" evidence="11">
    <location>
        <position position="117"/>
    </location>
    <ligand>
        <name>5-methyltetrahydropteroyltri-L-glutamate</name>
        <dbReference type="ChEBI" id="CHEBI:58207"/>
    </ligand>
</feature>
<evidence type="ECO:0000256" key="1">
    <source>
        <dbReference type="ARBA" id="ARBA00002777"/>
    </source>
</evidence>
<feature type="binding site" evidence="11 12">
    <location>
        <position position="606"/>
    </location>
    <ligand>
        <name>L-methionine</name>
        <dbReference type="ChEBI" id="CHEBI:57844"/>
    </ligand>
</feature>
<feature type="binding site" evidence="11 12">
    <location>
        <begin position="522"/>
        <end position="523"/>
    </location>
    <ligand>
        <name>5-methyltetrahydropteroyltri-L-glutamate</name>
        <dbReference type="ChEBI" id="CHEBI:58207"/>
    </ligand>
</feature>
<dbReference type="InterPro" id="IPR002629">
    <property type="entry name" value="Met_Synth_C/arc"/>
</dbReference>
<feature type="binding site" evidence="11 12">
    <location>
        <begin position="438"/>
        <end position="440"/>
    </location>
    <ligand>
        <name>L-methionine</name>
        <dbReference type="ChEBI" id="CHEBI:57844"/>
    </ligand>
</feature>
<evidence type="ECO:0000256" key="4">
    <source>
        <dbReference type="ARBA" id="ARBA00022603"/>
    </source>
</evidence>
<dbReference type="AlphaFoldDB" id="W8R1G0"/>
<dbReference type="GO" id="GO:0071265">
    <property type="term" value="P:L-methionine biosynthetic process"/>
    <property type="evidence" value="ECO:0007669"/>
    <property type="project" value="UniProtKB-ARBA"/>
</dbReference>
<comment type="cofactor">
    <cofactor evidence="13">
        <name>Zn(2+)</name>
        <dbReference type="ChEBI" id="CHEBI:29105"/>
    </cofactor>
    <text evidence="13">Binds 2 Zn(2+) ions per subunit.</text>
</comment>
<feature type="binding site" evidence="13">
    <location>
        <position position="650"/>
    </location>
    <ligand>
        <name>Zn(2+)</name>
        <dbReference type="ChEBI" id="CHEBI:29105"/>
        <label>1</label>
        <note>catalytic</note>
    </ligand>
</feature>
<dbReference type="EC" id="2.1.1.14" evidence="11"/>
<feature type="binding site" evidence="13">
    <location>
        <position position="648"/>
    </location>
    <ligand>
        <name>Zn(2+)</name>
        <dbReference type="ChEBI" id="CHEBI:29105"/>
        <label>1</label>
        <note>catalytic</note>
    </ligand>
</feature>
<feature type="binding site" evidence="12">
    <location>
        <position position="19"/>
    </location>
    <ligand>
        <name>5-methyltetrahydropteroyltri-L-glutamate</name>
        <dbReference type="ChEBI" id="CHEBI:58207"/>
    </ligand>
</feature>
<evidence type="ECO:0000259" key="16">
    <source>
        <dbReference type="Pfam" id="PF08267"/>
    </source>
</evidence>
<keyword evidence="4 11" id="KW-0489">Methyltransferase</keyword>
<dbReference type="Pfam" id="PF08267">
    <property type="entry name" value="Meth_synt_1"/>
    <property type="match status" value="1"/>
</dbReference>
<keyword evidence="6 11" id="KW-0808">Transferase</keyword>
<dbReference type="GO" id="GO:0003871">
    <property type="term" value="F:5-methyltetrahydropteroyltriglutamate-homocysteine S-methyltransferase activity"/>
    <property type="evidence" value="ECO:0007669"/>
    <property type="project" value="UniProtKB-UniRule"/>
</dbReference>
<keyword evidence="9 11" id="KW-0862">Zinc</keyword>
<feature type="binding site" evidence="12">
    <location>
        <position position="122"/>
    </location>
    <ligand>
        <name>5-methyltetrahydropteroyltri-L-glutamate</name>
        <dbReference type="ChEBI" id="CHEBI:58207"/>
    </ligand>
</feature>
<dbReference type="EMBL" id="CP007441">
    <property type="protein sequence ID" value="AHL76444.1"/>
    <property type="molecule type" value="Genomic_DNA"/>
</dbReference>
<protein>
    <recommendedName>
        <fullName evidence="11">5-methyltetrahydropteroyltriglutamate--homocysteine methyltransferase</fullName>
        <ecNumber evidence="11">2.1.1.14</ecNumber>
    </recommendedName>
    <alternativeName>
        <fullName evidence="11">Cobalamin-independent methionine synthase</fullName>
    </alternativeName>
    <alternativeName>
        <fullName evidence="11">Methionine synthase, vitamin-B12 independent isozyme</fullName>
    </alternativeName>
</protein>
<dbReference type="UniPathway" id="UPA00051">
    <property type="reaction ID" value="UER00082"/>
</dbReference>
<feature type="binding site" evidence="11">
    <location>
        <position position="733"/>
    </location>
    <ligand>
        <name>Zn(2+)</name>
        <dbReference type="ChEBI" id="CHEBI:29105"/>
        <note>catalytic</note>
    </ligand>
</feature>
<dbReference type="NCBIfam" id="TIGR01371">
    <property type="entry name" value="met_syn_B12ind"/>
    <property type="match status" value="1"/>
</dbReference>
<comment type="catalytic activity">
    <reaction evidence="11">
        <text>5-methyltetrahydropteroyltri-L-glutamate + L-homocysteine = tetrahydropteroyltri-L-glutamate + L-methionine</text>
        <dbReference type="Rhea" id="RHEA:21196"/>
        <dbReference type="ChEBI" id="CHEBI:57844"/>
        <dbReference type="ChEBI" id="CHEBI:58140"/>
        <dbReference type="ChEBI" id="CHEBI:58199"/>
        <dbReference type="ChEBI" id="CHEBI:58207"/>
        <dbReference type="EC" id="2.1.1.14"/>
    </reaction>
</comment>
<evidence type="ECO:0000256" key="7">
    <source>
        <dbReference type="ARBA" id="ARBA00022723"/>
    </source>
</evidence>
<feature type="binding site" evidence="11">
    <location>
        <position position="612"/>
    </location>
    <ligand>
        <name>5-methyltetrahydropteroyltri-L-glutamate</name>
        <dbReference type="ChEBI" id="CHEBI:58207"/>
    </ligand>
</feature>
<evidence type="ECO:0000256" key="3">
    <source>
        <dbReference type="ARBA" id="ARBA00009553"/>
    </source>
</evidence>
<feature type="binding site" evidence="11">
    <location>
        <position position="672"/>
    </location>
    <ligand>
        <name>Zn(2+)</name>
        <dbReference type="ChEBI" id="CHEBI:29105"/>
        <note>catalytic</note>
    </ligand>
</feature>
<evidence type="ECO:0000256" key="12">
    <source>
        <dbReference type="PIRSR" id="PIRSR000382-1"/>
    </source>
</evidence>
<organism evidence="17 18">
    <name type="scientific">Stutzerimonas stutzeri</name>
    <name type="common">Pseudomonas stutzeri</name>
    <dbReference type="NCBI Taxonomy" id="316"/>
    <lineage>
        <taxon>Bacteria</taxon>
        <taxon>Pseudomonadati</taxon>
        <taxon>Pseudomonadota</taxon>
        <taxon>Gammaproteobacteria</taxon>
        <taxon>Pseudomonadales</taxon>
        <taxon>Pseudomonadaceae</taxon>
        <taxon>Stutzerimonas</taxon>
    </lineage>
</organism>
<feature type="binding site" evidence="11">
    <location>
        <position position="491"/>
    </location>
    <ligand>
        <name>L-homocysteine</name>
        <dbReference type="ChEBI" id="CHEBI:58199"/>
    </ligand>
</feature>
<keyword evidence="7 11" id="KW-0479">Metal-binding</keyword>
<feature type="binding site" evidence="11">
    <location>
        <position position="650"/>
    </location>
    <ligand>
        <name>Zn(2+)</name>
        <dbReference type="ChEBI" id="CHEBI:29105"/>
        <note>catalytic</note>
    </ligand>
</feature>
<gene>
    <name evidence="11" type="primary">metE</name>
    <name evidence="17" type="ORF">CH92_15615</name>
</gene>
<dbReference type="HAMAP" id="MF_00172">
    <property type="entry name" value="Meth_synth"/>
    <property type="match status" value="1"/>
</dbReference>
<keyword evidence="10 11" id="KW-0486">Methionine biosynthesis</keyword>
<dbReference type="FunFam" id="3.20.20.210:FF:000002">
    <property type="entry name" value="5-methyltetrahydropteroyltriglutamate--homocysteine methyltransferase"/>
    <property type="match status" value="1"/>
</dbReference>
<dbReference type="KEGG" id="pstt:CH92_15615"/>
<dbReference type="GO" id="GO:0032259">
    <property type="term" value="P:methylation"/>
    <property type="evidence" value="ECO:0007669"/>
    <property type="project" value="UniProtKB-KW"/>
</dbReference>
<dbReference type="GO" id="GO:0008270">
    <property type="term" value="F:zinc ion binding"/>
    <property type="evidence" value="ECO:0007669"/>
    <property type="project" value="InterPro"/>
</dbReference>
<dbReference type="SUPFAM" id="SSF51726">
    <property type="entry name" value="UROD/MetE-like"/>
    <property type="match status" value="2"/>
</dbReference>
<feature type="binding site" evidence="11">
    <location>
        <begin position="16"/>
        <end position="19"/>
    </location>
    <ligand>
        <name>5-methyltetrahydropteroyltri-L-glutamate</name>
        <dbReference type="ChEBI" id="CHEBI:58207"/>
    </ligand>
</feature>
<dbReference type="InterPro" id="IPR006276">
    <property type="entry name" value="Cobalamin-indep_Met_synthase"/>
</dbReference>
<comment type="cofactor">
    <cofactor evidence="11">
        <name>Zn(2+)</name>
        <dbReference type="ChEBI" id="CHEBI:29105"/>
    </cofactor>
    <text evidence="11">Binds 1 zinc ion per subunit.</text>
</comment>
<dbReference type="CDD" id="cd03312">
    <property type="entry name" value="CIMS_N_terminal_like"/>
    <property type="match status" value="1"/>
</dbReference>
<dbReference type="OrthoDB" id="244285at2"/>
<keyword evidence="8 11" id="KW-0677">Repeat</keyword>
<evidence type="ECO:0000256" key="13">
    <source>
        <dbReference type="PIRSR" id="PIRSR000382-2"/>
    </source>
</evidence>
<accession>W8R1G0</accession>